<comment type="caution">
    <text evidence="1">The sequence shown here is derived from an EMBL/GenBank/DDBJ whole genome shotgun (WGS) entry which is preliminary data.</text>
</comment>
<evidence type="ECO:0000313" key="1">
    <source>
        <dbReference type="EMBL" id="GBL83284.1"/>
    </source>
</evidence>
<dbReference type="AlphaFoldDB" id="A0A4Y2AWM9"/>
<gene>
    <name evidence="1" type="ORF">AVEN_110616_1</name>
</gene>
<dbReference type="EMBL" id="BGPR01000032">
    <property type="protein sequence ID" value="GBL83284.1"/>
    <property type="molecule type" value="Genomic_DNA"/>
</dbReference>
<organism evidence="1 2">
    <name type="scientific">Araneus ventricosus</name>
    <name type="common">Orbweaver spider</name>
    <name type="synonym">Epeira ventricosa</name>
    <dbReference type="NCBI Taxonomy" id="182803"/>
    <lineage>
        <taxon>Eukaryota</taxon>
        <taxon>Metazoa</taxon>
        <taxon>Ecdysozoa</taxon>
        <taxon>Arthropoda</taxon>
        <taxon>Chelicerata</taxon>
        <taxon>Arachnida</taxon>
        <taxon>Araneae</taxon>
        <taxon>Araneomorphae</taxon>
        <taxon>Entelegynae</taxon>
        <taxon>Araneoidea</taxon>
        <taxon>Araneidae</taxon>
        <taxon>Araneus</taxon>
    </lineage>
</organism>
<accession>A0A4Y2AWM9</accession>
<evidence type="ECO:0000313" key="2">
    <source>
        <dbReference type="Proteomes" id="UP000499080"/>
    </source>
</evidence>
<keyword evidence="2" id="KW-1185">Reference proteome</keyword>
<sequence length="92" mass="10316">MTRTTPESGLSSNFEDKPVAQPLTFSASGPHIQRIFGEIGFRTWNPLPCSSNRFSCCHGIRHGDMGRRSVPKPKCYRQVTVNKKLILAINEI</sequence>
<protein>
    <submittedName>
        <fullName evidence="1">Uncharacterized protein</fullName>
    </submittedName>
</protein>
<dbReference type="Proteomes" id="UP000499080">
    <property type="component" value="Unassembled WGS sequence"/>
</dbReference>
<name>A0A4Y2AWM9_ARAVE</name>
<reference evidence="1 2" key="1">
    <citation type="journal article" date="2019" name="Sci. Rep.">
        <title>Orb-weaving spider Araneus ventricosus genome elucidates the spidroin gene catalogue.</title>
        <authorList>
            <person name="Kono N."/>
            <person name="Nakamura H."/>
            <person name="Ohtoshi R."/>
            <person name="Moran D.A.P."/>
            <person name="Shinohara A."/>
            <person name="Yoshida Y."/>
            <person name="Fujiwara M."/>
            <person name="Mori M."/>
            <person name="Tomita M."/>
            <person name="Arakawa K."/>
        </authorList>
    </citation>
    <scope>NUCLEOTIDE SEQUENCE [LARGE SCALE GENOMIC DNA]</scope>
</reference>
<proteinExistence type="predicted"/>